<dbReference type="GO" id="GO:0015031">
    <property type="term" value="P:protein transport"/>
    <property type="evidence" value="ECO:0007669"/>
    <property type="project" value="UniProtKB-KW"/>
</dbReference>
<proteinExistence type="inferred from homology"/>
<accession>A0A165WS07</accession>
<comment type="similarity">
    <text evidence="2 11">Belongs to the ERD2 family.</text>
</comment>
<evidence type="ECO:0000256" key="3">
    <source>
        <dbReference type="ARBA" id="ARBA00022448"/>
    </source>
</evidence>
<protein>
    <recommendedName>
        <fullName evidence="11">ER lumen protein-retaining receptor</fullName>
    </recommendedName>
</protein>
<keyword evidence="10 11" id="KW-0675">Receptor</keyword>
<organism evidence="12 13">
    <name type="scientific">Athelia psychrophila</name>
    <dbReference type="NCBI Taxonomy" id="1759441"/>
    <lineage>
        <taxon>Eukaryota</taxon>
        <taxon>Fungi</taxon>
        <taxon>Dikarya</taxon>
        <taxon>Basidiomycota</taxon>
        <taxon>Agaricomycotina</taxon>
        <taxon>Agaricomycetes</taxon>
        <taxon>Agaricomycetidae</taxon>
        <taxon>Atheliales</taxon>
        <taxon>Atheliaceae</taxon>
        <taxon>Athelia</taxon>
    </lineage>
</organism>
<feature type="transmembrane region" description="Helical" evidence="11">
    <location>
        <begin position="69"/>
        <end position="89"/>
    </location>
</feature>
<feature type="transmembrane region" description="Helical" evidence="11">
    <location>
        <begin position="156"/>
        <end position="175"/>
    </location>
</feature>
<feature type="transmembrane region" description="Helical" evidence="11">
    <location>
        <begin position="37"/>
        <end position="57"/>
    </location>
</feature>
<feature type="transmembrane region" description="Helical" evidence="11">
    <location>
        <begin position="126"/>
        <end position="144"/>
    </location>
</feature>
<evidence type="ECO:0000256" key="4">
    <source>
        <dbReference type="ARBA" id="ARBA00022692"/>
    </source>
</evidence>
<dbReference type="GO" id="GO:0016192">
    <property type="term" value="P:vesicle-mediated transport"/>
    <property type="evidence" value="ECO:0007669"/>
    <property type="project" value="UniProtKB-KW"/>
</dbReference>
<dbReference type="GO" id="GO:0005789">
    <property type="term" value="C:endoplasmic reticulum membrane"/>
    <property type="evidence" value="ECO:0007669"/>
    <property type="project" value="UniProtKB-SubCell"/>
</dbReference>
<dbReference type="OrthoDB" id="7694678at2759"/>
<comment type="caution">
    <text evidence="11">Lacks conserved residue(s) required for the propagation of feature annotation.</text>
</comment>
<evidence type="ECO:0000256" key="7">
    <source>
        <dbReference type="ARBA" id="ARBA00022927"/>
    </source>
</evidence>
<evidence type="ECO:0000256" key="2">
    <source>
        <dbReference type="ARBA" id="ARBA00010120"/>
    </source>
</evidence>
<dbReference type="GO" id="GO:0006621">
    <property type="term" value="P:protein retention in ER lumen"/>
    <property type="evidence" value="ECO:0007669"/>
    <property type="project" value="InterPro"/>
</dbReference>
<dbReference type="PRINTS" id="PR00660">
    <property type="entry name" value="ERLUMENR"/>
</dbReference>
<keyword evidence="3 11" id="KW-0813">Transport</keyword>
<dbReference type="STRING" id="436010.A0A165WS07"/>
<dbReference type="PROSITE" id="PS00952">
    <property type="entry name" value="ER_LUMEN_RECEPTOR_2"/>
    <property type="match status" value="1"/>
</dbReference>
<evidence type="ECO:0000256" key="1">
    <source>
        <dbReference type="ARBA" id="ARBA00004477"/>
    </source>
</evidence>
<sequence length="261" mass="29684">MRSGRGLSLKTQAIYVFVFLTRYLDVLWRWVSLYNTFMKIFYIISSILIIYLAFWKYRPMDDEESTDTIPILAVIVPPAILALVFNYGFSPIEILWAYSIFLEAVAILPQLWMLRRTGQCEALTRYYILCLGGYRALYIGNWVWRWFSEGMVDPISASGGVVQTVLNFYFIYVYLQKYPNFTDIERSGSPAPIAVSDFDVPPPPPPKIVVTAVENGTINDQGLQAAEEGAAVRPVAVREPEEDPAPAPVAKELFVLEEEEE</sequence>
<comment type="subcellular location">
    <subcellularLocation>
        <location evidence="1 11">Endoplasmic reticulum membrane</location>
        <topology evidence="1 11">Multi-pass membrane protein</topology>
    </subcellularLocation>
</comment>
<keyword evidence="7 11" id="KW-0653">Protein transport</keyword>
<reference evidence="12 13" key="1">
    <citation type="journal article" date="2016" name="Mol. Biol. Evol.">
        <title>Comparative Genomics of Early-Diverging Mushroom-Forming Fungi Provides Insights into the Origins of Lignocellulose Decay Capabilities.</title>
        <authorList>
            <person name="Nagy L.G."/>
            <person name="Riley R."/>
            <person name="Tritt A."/>
            <person name="Adam C."/>
            <person name="Daum C."/>
            <person name="Floudas D."/>
            <person name="Sun H."/>
            <person name="Yadav J.S."/>
            <person name="Pangilinan J."/>
            <person name="Larsson K.H."/>
            <person name="Matsuura K."/>
            <person name="Barry K."/>
            <person name="Labutti K."/>
            <person name="Kuo R."/>
            <person name="Ohm R.A."/>
            <person name="Bhattacharya S.S."/>
            <person name="Shirouzu T."/>
            <person name="Yoshinaga Y."/>
            <person name="Martin F.M."/>
            <person name="Grigoriev I.V."/>
            <person name="Hibbett D.S."/>
        </authorList>
    </citation>
    <scope>NUCLEOTIDE SEQUENCE [LARGE SCALE GENOMIC DNA]</scope>
    <source>
        <strain evidence="12 13">CBS 109695</strain>
    </source>
</reference>
<dbReference type="InterPro" id="IPR000133">
    <property type="entry name" value="ER_ret_rcpt"/>
</dbReference>
<dbReference type="Proteomes" id="UP000076532">
    <property type="component" value="Unassembled WGS sequence"/>
</dbReference>
<evidence type="ECO:0000256" key="8">
    <source>
        <dbReference type="ARBA" id="ARBA00022989"/>
    </source>
</evidence>
<dbReference type="EMBL" id="KV417738">
    <property type="protein sequence ID" value="KZP07858.1"/>
    <property type="molecule type" value="Genomic_DNA"/>
</dbReference>
<gene>
    <name evidence="12" type="ORF">FIBSPDRAFT_840834</name>
</gene>
<name>A0A165WS07_9AGAM</name>
<dbReference type="GO" id="GO:0046923">
    <property type="term" value="F:ER retention sequence binding"/>
    <property type="evidence" value="ECO:0007669"/>
    <property type="project" value="InterPro"/>
</dbReference>
<keyword evidence="6" id="KW-0931">ER-Golgi transport</keyword>
<keyword evidence="13" id="KW-1185">Reference proteome</keyword>
<evidence type="ECO:0000313" key="13">
    <source>
        <dbReference type="Proteomes" id="UP000076532"/>
    </source>
</evidence>
<evidence type="ECO:0000256" key="6">
    <source>
        <dbReference type="ARBA" id="ARBA00022892"/>
    </source>
</evidence>
<keyword evidence="9 11" id="KW-0472">Membrane</keyword>
<evidence type="ECO:0000256" key="9">
    <source>
        <dbReference type="ARBA" id="ARBA00023136"/>
    </source>
</evidence>
<evidence type="ECO:0000256" key="10">
    <source>
        <dbReference type="ARBA" id="ARBA00023170"/>
    </source>
</evidence>
<keyword evidence="8 11" id="KW-1133">Transmembrane helix</keyword>
<keyword evidence="4 11" id="KW-0812">Transmembrane</keyword>
<dbReference type="PANTHER" id="PTHR10585">
    <property type="entry name" value="ER LUMEN PROTEIN RETAINING RECEPTOR"/>
    <property type="match status" value="1"/>
</dbReference>
<dbReference type="AlphaFoldDB" id="A0A165WS07"/>
<evidence type="ECO:0000256" key="11">
    <source>
        <dbReference type="RuleBase" id="RU000634"/>
    </source>
</evidence>
<dbReference type="Pfam" id="PF00810">
    <property type="entry name" value="ER_lumen_recept"/>
    <property type="match status" value="1"/>
</dbReference>
<evidence type="ECO:0000313" key="12">
    <source>
        <dbReference type="EMBL" id="KZP07858.1"/>
    </source>
</evidence>
<evidence type="ECO:0000256" key="5">
    <source>
        <dbReference type="ARBA" id="ARBA00022824"/>
    </source>
</evidence>
<keyword evidence="5 11" id="KW-0256">Endoplasmic reticulum</keyword>